<feature type="transmembrane region" description="Helical" evidence="8">
    <location>
        <begin position="185"/>
        <end position="207"/>
    </location>
</feature>
<evidence type="ECO:0000256" key="6">
    <source>
        <dbReference type="ARBA" id="ARBA00023136"/>
    </source>
</evidence>
<evidence type="ECO:0000256" key="4">
    <source>
        <dbReference type="ARBA" id="ARBA00022801"/>
    </source>
</evidence>
<keyword evidence="4" id="KW-0378">Hydrolase</keyword>
<dbReference type="PANTHER" id="PTHR12174">
    <property type="entry name" value="SIGNAL PEPTIDE PEPTIDASE"/>
    <property type="match status" value="1"/>
</dbReference>
<accession>A0A1E7FLJ9</accession>
<keyword evidence="3 8" id="KW-0812">Transmembrane</keyword>
<dbReference type="GO" id="GO:0042500">
    <property type="term" value="F:aspartic endopeptidase activity, intramembrane cleaving"/>
    <property type="evidence" value="ECO:0007669"/>
    <property type="project" value="InterPro"/>
</dbReference>
<evidence type="ECO:0000256" key="1">
    <source>
        <dbReference type="ARBA" id="ARBA00004127"/>
    </source>
</evidence>
<reference evidence="9 10" key="1">
    <citation type="submission" date="2016-09" db="EMBL/GenBank/DDBJ databases">
        <title>Extensive genetic diversity and differential bi-allelic expression allows diatom success in the polar Southern Ocean.</title>
        <authorList>
            <consortium name="DOE Joint Genome Institute"/>
            <person name="Mock T."/>
            <person name="Otillar R.P."/>
            <person name="Strauss J."/>
            <person name="Dupont C."/>
            <person name="Frickenhaus S."/>
            <person name="Maumus F."/>
            <person name="Mcmullan M."/>
            <person name="Sanges R."/>
            <person name="Schmutz J."/>
            <person name="Toseland A."/>
            <person name="Valas R."/>
            <person name="Veluchamy A."/>
            <person name="Ward B.J."/>
            <person name="Allen A."/>
            <person name="Barry K."/>
            <person name="Falciatore A."/>
            <person name="Ferrante M."/>
            <person name="Fortunato A.E."/>
            <person name="Gloeckner G."/>
            <person name="Gruber A."/>
            <person name="Hipkin R."/>
            <person name="Janech M."/>
            <person name="Kroth P."/>
            <person name="Leese F."/>
            <person name="Lindquist E."/>
            <person name="Lyon B.R."/>
            <person name="Martin J."/>
            <person name="Mayer C."/>
            <person name="Parker M."/>
            <person name="Quesneville H."/>
            <person name="Raymond J."/>
            <person name="Uhlig C."/>
            <person name="Valentin K.U."/>
            <person name="Worden A.Z."/>
            <person name="Armbrust E.V."/>
            <person name="Bowler C."/>
            <person name="Green B."/>
            <person name="Moulton V."/>
            <person name="Van Oosterhout C."/>
            <person name="Grigoriev I."/>
        </authorList>
    </citation>
    <scope>NUCLEOTIDE SEQUENCE [LARGE SCALE GENOMIC DNA]</scope>
    <source>
        <strain evidence="9 10">CCMP1102</strain>
    </source>
</reference>
<feature type="region of interest" description="Disordered" evidence="7">
    <location>
        <begin position="260"/>
        <end position="317"/>
    </location>
</feature>
<dbReference type="InterPro" id="IPR006639">
    <property type="entry name" value="Preselin/SPP"/>
</dbReference>
<dbReference type="Proteomes" id="UP000095751">
    <property type="component" value="Unassembled WGS sequence"/>
</dbReference>
<dbReference type="EMBL" id="KV784356">
    <property type="protein sequence ID" value="OEU19004.1"/>
    <property type="molecule type" value="Genomic_DNA"/>
</dbReference>
<dbReference type="Pfam" id="PF04258">
    <property type="entry name" value="Peptidase_A22B"/>
    <property type="match status" value="1"/>
</dbReference>
<evidence type="ECO:0000256" key="2">
    <source>
        <dbReference type="ARBA" id="ARBA00006859"/>
    </source>
</evidence>
<evidence type="ECO:0000313" key="10">
    <source>
        <dbReference type="Proteomes" id="UP000095751"/>
    </source>
</evidence>
<dbReference type="KEGG" id="fcy:FRACYDRAFT_207342"/>
<dbReference type="GO" id="GO:0098553">
    <property type="term" value="C:lumenal side of endoplasmic reticulum membrane"/>
    <property type="evidence" value="ECO:0007669"/>
    <property type="project" value="TreeGrafter"/>
</dbReference>
<feature type="transmembrane region" description="Helical" evidence="8">
    <location>
        <begin position="59"/>
        <end position="83"/>
    </location>
</feature>
<dbReference type="InParanoid" id="A0A1E7FLJ9"/>
<dbReference type="PANTHER" id="PTHR12174:SF103">
    <property type="entry name" value="INTRAMEMBRANE PROTEASE (IMPAS) FAMILY"/>
    <property type="match status" value="1"/>
</dbReference>
<dbReference type="GO" id="GO:0005765">
    <property type="term" value="C:lysosomal membrane"/>
    <property type="evidence" value="ECO:0007669"/>
    <property type="project" value="TreeGrafter"/>
</dbReference>
<dbReference type="SMART" id="SM00730">
    <property type="entry name" value="PSN"/>
    <property type="match status" value="1"/>
</dbReference>
<evidence type="ECO:0000313" key="9">
    <source>
        <dbReference type="EMBL" id="OEU19004.1"/>
    </source>
</evidence>
<proteinExistence type="inferred from homology"/>
<name>A0A1E7FLJ9_9STRA</name>
<organism evidence="9 10">
    <name type="scientific">Fragilariopsis cylindrus CCMP1102</name>
    <dbReference type="NCBI Taxonomy" id="635003"/>
    <lineage>
        <taxon>Eukaryota</taxon>
        <taxon>Sar</taxon>
        <taxon>Stramenopiles</taxon>
        <taxon>Ochrophyta</taxon>
        <taxon>Bacillariophyta</taxon>
        <taxon>Bacillariophyceae</taxon>
        <taxon>Bacillariophycidae</taxon>
        <taxon>Bacillariales</taxon>
        <taxon>Bacillariaceae</taxon>
        <taxon>Fragilariopsis</taxon>
    </lineage>
</organism>
<comment type="subcellular location">
    <subcellularLocation>
        <location evidence="1">Endomembrane system</location>
        <topology evidence="1">Multi-pass membrane protein</topology>
    </subcellularLocation>
</comment>
<dbReference type="GO" id="GO:0033619">
    <property type="term" value="P:membrane protein proteolysis"/>
    <property type="evidence" value="ECO:0007669"/>
    <property type="project" value="TreeGrafter"/>
</dbReference>
<feature type="compositionally biased region" description="Polar residues" evidence="7">
    <location>
        <begin position="296"/>
        <end position="309"/>
    </location>
</feature>
<feature type="transmembrane region" description="Helical" evidence="8">
    <location>
        <begin position="34"/>
        <end position="53"/>
    </location>
</feature>
<keyword evidence="5 8" id="KW-1133">Transmembrane helix</keyword>
<sequence length="417" mass="47113">MNGYSVTSLLIAYIWAAVWLWYGIKHYRPQTNAFFWLTLDIFGACVCILGVSVLKLNSIKIATILLVAIFFYDIFFVFITPFLTGGKSVMLDVATGSAPDPSEEDHCYKYPEDCQGIGFLPMIFIFPQINDYADGSTILGLGDIVLPGFLIAFCARHDAAARLIGIHSPENEGIIDVPIKWYEGYFFSMMVAYSSGLFFAFLAVIIMEQGQPALLYICPICLATIFCLGRKDWKDLWNGAKVFQIADKLIKKTERKWGKERMKHFAEQRRRENTTLGTSSGNEGEAKPHSRRRSLEPNTHISNNLSPTATKRDLTEDTQPVSKDVCFGYEGHPGTIAFRTVVEEVATDLGEEEYRPEIYKIIKKKLKGRRFFKNDDIIWAEATKLEARKEIGIAYDQARGRVSSVLEDFDPLSLPTL</sequence>
<feature type="compositionally biased region" description="Basic and acidic residues" evidence="7">
    <location>
        <begin position="260"/>
        <end position="273"/>
    </location>
</feature>
<keyword evidence="6 8" id="KW-0472">Membrane</keyword>
<comment type="similarity">
    <text evidence="2">Belongs to the peptidase A22B family.</text>
</comment>
<feature type="transmembrane region" description="Helical" evidence="8">
    <location>
        <begin position="213"/>
        <end position="229"/>
    </location>
</feature>
<dbReference type="AlphaFoldDB" id="A0A1E7FLJ9"/>
<gene>
    <name evidence="9" type="ORF">FRACYDRAFT_207342</name>
</gene>
<evidence type="ECO:0000256" key="5">
    <source>
        <dbReference type="ARBA" id="ARBA00022989"/>
    </source>
</evidence>
<dbReference type="OrthoDB" id="29661at2759"/>
<feature type="transmembrane region" description="Helical" evidence="8">
    <location>
        <begin position="6"/>
        <end position="22"/>
    </location>
</feature>
<protein>
    <submittedName>
        <fullName evidence="9">Peptidase_A22B-domain-containing protein</fullName>
    </submittedName>
</protein>
<keyword evidence="10" id="KW-1185">Reference proteome</keyword>
<dbReference type="GO" id="GO:0030660">
    <property type="term" value="C:Golgi-associated vesicle membrane"/>
    <property type="evidence" value="ECO:0007669"/>
    <property type="project" value="TreeGrafter"/>
</dbReference>
<dbReference type="GO" id="GO:0098554">
    <property type="term" value="C:cytoplasmic side of endoplasmic reticulum membrane"/>
    <property type="evidence" value="ECO:0007669"/>
    <property type="project" value="TreeGrafter"/>
</dbReference>
<dbReference type="InterPro" id="IPR007369">
    <property type="entry name" value="Peptidase_A22B_SPP"/>
</dbReference>
<evidence type="ECO:0000256" key="7">
    <source>
        <dbReference type="SAM" id="MobiDB-lite"/>
    </source>
</evidence>
<evidence type="ECO:0000256" key="3">
    <source>
        <dbReference type="ARBA" id="ARBA00022692"/>
    </source>
</evidence>
<evidence type="ECO:0000256" key="8">
    <source>
        <dbReference type="SAM" id="Phobius"/>
    </source>
</evidence>